<name>A0A917YUP9_9ACTN</name>
<keyword evidence="3" id="KW-0786">Thiamine pyrophosphate</keyword>
<dbReference type="Proteomes" id="UP000646523">
    <property type="component" value="Unassembled WGS sequence"/>
</dbReference>
<comment type="cofactor">
    <cofactor evidence="1">
        <name>thiamine diphosphate</name>
        <dbReference type="ChEBI" id="CHEBI:58937"/>
    </cofactor>
</comment>
<reference evidence="6" key="2">
    <citation type="submission" date="2020-09" db="EMBL/GenBank/DDBJ databases">
        <authorList>
            <person name="Sun Q."/>
            <person name="Zhou Y."/>
        </authorList>
    </citation>
    <scope>NUCLEOTIDE SEQUENCE</scope>
    <source>
        <strain evidence="6">CGMCC 4.7368</strain>
    </source>
</reference>
<dbReference type="SUPFAM" id="SSF52518">
    <property type="entry name" value="Thiamin diphosphate-binding fold (THDP-binding)"/>
    <property type="match status" value="1"/>
</dbReference>
<dbReference type="PANTHER" id="PTHR11516:SF60">
    <property type="entry name" value="PYRUVATE DEHYDROGENASE E1 COMPONENT SUBUNIT ALPHA"/>
    <property type="match status" value="1"/>
</dbReference>
<accession>A0A917YUP9</accession>
<evidence type="ECO:0000256" key="1">
    <source>
        <dbReference type="ARBA" id="ARBA00001964"/>
    </source>
</evidence>
<evidence type="ECO:0000256" key="3">
    <source>
        <dbReference type="ARBA" id="ARBA00023052"/>
    </source>
</evidence>
<dbReference type="Gene3D" id="3.40.50.970">
    <property type="match status" value="1"/>
</dbReference>
<dbReference type="InterPro" id="IPR029061">
    <property type="entry name" value="THDP-binding"/>
</dbReference>
<dbReference type="EMBL" id="BMNH01000004">
    <property type="protein sequence ID" value="GGO66766.1"/>
    <property type="molecule type" value="Genomic_DNA"/>
</dbReference>
<feature type="region of interest" description="Disordered" evidence="4">
    <location>
        <begin position="238"/>
        <end position="258"/>
    </location>
</feature>
<dbReference type="PANTHER" id="PTHR11516">
    <property type="entry name" value="PYRUVATE DEHYDROGENASE E1 COMPONENT, ALPHA SUBUNIT BACTERIAL AND ORGANELLAR"/>
    <property type="match status" value="1"/>
</dbReference>
<evidence type="ECO:0000256" key="2">
    <source>
        <dbReference type="ARBA" id="ARBA00023002"/>
    </source>
</evidence>
<dbReference type="InterPro" id="IPR001017">
    <property type="entry name" value="DH_E1"/>
</dbReference>
<evidence type="ECO:0000256" key="4">
    <source>
        <dbReference type="SAM" id="MobiDB-lite"/>
    </source>
</evidence>
<keyword evidence="6" id="KW-0670">Pyruvate</keyword>
<gene>
    <name evidence="6" type="primary">pdhA</name>
    <name evidence="6" type="ORF">GCM10012289_21570</name>
</gene>
<evidence type="ECO:0000313" key="7">
    <source>
        <dbReference type="Proteomes" id="UP000646523"/>
    </source>
</evidence>
<evidence type="ECO:0000259" key="5">
    <source>
        <dbReference type="Pfam" id="PF00676"/>
    </source>
</evidence>
<sequence length="258" mass="27004">MLRIRRFAERCADLLPPYAGGEAVAVGVCQALTPDDAIVCTHHEYGPALARGVPVREIAATLRHAARVPLGHDGLPHVSDAGRRFHGGGLPVAVGLAIADQLLDRRRVTACFFGDCAPADAEWLALAAQWRLPMLFVRESDDPRRPSPARGVRPGLVPWPGGLTARTVDGVDVWAVISAAEQECASLRAGSGPRFLDLRTAPASPAFAPGPDGGDPLARIAPAPADLAALEREIAQELDEALTSGQGPQAGPLASVRA</sequence>
<evidence type="ECO:0000313" key="6">
    <source>
        <dbReference type="EMBL" id="GGO66766.1"/>
    </source>
</evidence>
<dbReference type="Pfam" id="PF00676">
    <property type="entry name" value="E1_dh"/>
    <property type="match status" value="1"/>
</dbReference>
<feature type="domain" description="Dehydrogenase E1 component" evidence="5">
    <location>
        <begin position="17"/>
        <end position="137"/>
    </location>
</feature>
<reference evidence="6" key="1">
    <citation type="journal article" date="2014" name="Int. J. Syst. Evol. Microbiol.">
        <title>Complete genome sequence of Corynebacterium casei LMG S-19264T (=DSM 44701T), isolated from a smear-ripened cheese.</title>
        <authorList>
            <consortium name="US DOE Joint Genome Institute (JGI-PGF)"/>
            <person name="Walter F."/>
            <person name="Albersmeier A."/>
            <person name="Kalinowski J."/>
            <person name="Ruckert C."/>
        </authorList>
    </citation>
    <scope>NUCLEOTIDE SEQUENCE</scope>
    <source>
        <strain evidence="6">CGMCC 4.7368</strain>
    </source>
</reference>
<dbReference type="InterPro" id="IPR050642">
    <property type="entry name" value="PDH_E1_Alpha_Subunit"/>
</dbReference>
<dbReference type="AlphaFoldDB" id="A0A917YUP9"/>
<dbReference type="GO" id="GO:0006086">
    <property type="term" value="P:pyruvate decarboxylation to acetyl-CoA"/>
    <property type="evidence" value="ECO:0007669"/>
    <property type="project" value="TreeGrafter"/>
</dbReference>
<proteinExistence type="predicted"/>
<dbReference type="GO" id="GO:0004739">
    <property type="term" value="F:pyruvate dehydrogenase (acetyl-transferring) activity"/>
    <property type="evidence" value="ECO:0007669"/>
    <property type="project" value="TreeGrafter"/>
</dbReference>
<dbReference type="RefSeq" id="WP_189123865.1">
    <property type="nucleotide sequence ID" value="NZ_JBHSUH010000084.1"/>
</dbReference>
<protein>
    <submittedName>
        <fullName evidence="6">Pyruvate dehydrogenase E1 component subunit alpha</fullName>
    </submittedName>
</protein>
<keyword evidence="2" id="KW-0560">Oxidoreductase</keyword>
<dbReference type="GO" id="GO:0000287">
    <property type="term" value="F:magnesium ion binding"/>
    <property type="evidence" value="ECO:0007669"/>
    <property type="project" value="UniProtKB-ARBA"/>
</dbReference>
<organism evidence="6 7">
    <name type="scientific">Nonomuraea cavernae</name>
    <dbReference type="NCBI Taxonomy" id="2045107"/>
    <lineage>
        <taxon>Bacteria</taxon>
        <taxon>Bacillati</taxon>
        <taxon>Actinomycetota</taxon>
        <taxon>Actinomycetes</taxon>
        <taxon>Streptosporangiales</taxon>
        <taxon>Streptosporangiaceae</taxon>
        <taxon>Nonomuraea</taxon>
    </lineage>
</organism>
<comment type="caution">
    <text evidence="6">The sequence shown here is derived from an EMBL/GenBank/DDBJ whole genome shotgun (WGS) entry which is preliminary data.</text>
</comment>
<keyword evidence="7" id="KW-1185">Reference proteome</keyword>